<evidence type="ECO:0000313" key="6">
    <source>
        <dbReference type="Proteomes" id="UP000320643"/>
    </source>
</evidence>
<organism evidence="5 6">
    <name type="scientific">Flavobacterium zepuense</name>
    <dbReference type="NCBI Taxonomy" id="2593302"/>
    <lineage>
        <taxon>Bacteria</taxon>
        <taxon>Pseudomonadati</taxon>
        <taxon>Bacteroidota</taxon>
        <taxon>Flavobacteriia</taxon>
        <taxon>Flavobacteriales</taxon>
        <taxon>Flavobacteriaceae</taxon>
        <taxon>Flavobacterium</taxon>
    </lineage>
</organism>
<dbReference type="Pfam" id="PF19081">
    <property type="entry name" value="Ig_7"/>
    <property type="match status" value="1"/>
</dbReference>
<dbReference type="RefSeq" id="WP_143374859.1">
    <property type="nucleotide sequence ID" value="NZ_VJVZ01000014.1"/>
</dbReference>
<dbReference type="InterPro" id="IPR026444">
    <property type="entry name" value="Secre_tail"/>
</dbReference>
<dbReference type="EMBL" id="VJVZ01000014">
    <property type="protein sequence ID" value="TRW22122.1"/>
    <property type="molecule type" value="Genomic_DNA"/>
</dbReference>
<name>A0A552UV80_9FLAO</name>
<keyword evidence="6" id="KW-1185">Reference proteome</keyword>
<keyword evidence="1 2" id="KW-0732">Signal</keyword>
<feature type="domain" description="Ig-like" evidence="4">
    <location>
        <begin position="459"/>
        <end position="531"/>
    </location>
</feature>
<evidence type="ECO:0000256" key="1">
    <source>
        <dbReference type="ARBA" id="ARBA00022729"/>
    </source>
</evidence>
<dbReference type="AlphaFoldDB" id="A0A552UV80"/>
<evidence type="ECO:0000313" key="5">
    <source>
        <dbReference type="EMBL" id="TRW22122.1"/>
    </source>
</evidence>
<dbReference type="NCBIfam" id="TIGR04183">
    <property type="entry name" value="Por_Secre_tail"/>
    <property type="match status" value="1"/>
</dbReference>
<sequence>MKKFTLAALLLFSVWGMHAQNLIYSTIFPSGGEPSGWSQEILGFEADNDFYFGDSYMPGAGNFSAPAAIINDDISFDDTTNVRLISPAFDTSGYETIFLSFEYSLSKTGDNLGTFQVEVYTGTAWQQVLFVNTHTPPVNSGDIDVTAYKNANFKVRFTYNDQFSSSTWGAGITNFLVEGTYDVVPNDLIANAFALTCDQTIVGTTVTATAETGLPACNNVDGNTIGVWYKFSDPGFQSTVTASLCGSGTDFDSRLSVFKGPLTALTCVTANDNSCGNLSSVTFAYDGYSDYYLLVSGAAETTGNFTIAATCTPIPPANDEIANAYDVDTFTQPYTDHAVQFTYATAESQSFDYEVNGCDGGQLPYVWYKFTAAANGTALATLTTPSPGGLNLIHFYSAPNESATVPQIDWVNQASNACNVFDDSRQIDITAGTTYYVAITLEGGNSDVVITLTYDCDTPAGPVATAQSHCEGATVANLTATCVEGSTINWFATEGGEPLASTTELTSGTYYVTQTIGICESEAIEVIVTINAVPDAPTGIATQTFTAGETIADLEVTTVEGATLTWYVENDIDGYTVIPATTVLENGVTYYVTQSVNGCESDYFGIAASQTTGTGSFAFNSLKVYPNPANSVINIANNTAISQITVTNLLGQTVLKQTASENNVQVNISALAAGTYILQLQAENATATIKVIKQ</sequence>
<accession>A0A552UV80</accession>
<gene>
    <name evidence="5" type="ORF">FMM05_18210</name>
</gene>
<comment type="caution">
    <text evidence="5">The sequence shown here is derived from an EMBL/GenBank/DDBJ whole genome shotgun (WGS) entry which is preliminary data.</text>
</comment>
<dbReference type="Proteomes" id="UP000320643">
    <property type="component" value="Unassembled WGS sequence"/>
</dbReference>
<proteinExistence type="predicted"/>
<dbReference type="Pfam" id="PF18962">
    <property type="entry name" value="Por_Secre_tail"/>
    <property type="match status" value="1"/>
</dbReference>
<dbReference type="OrthoDB" id="9765926at2"/>
<feature type="domain" description="Secretion system C-terminal sorting" evidence="3">
    <location>
        <begin position="624"/>
        <end position="692"/>
    </location>
</feature>
<reference evidence="5 6" key="1">
    <citation type="submission" date="2019-07" db="EMBL/GenBank/DDBJ databases">
        <title>Flavobacterium sp. nov., isolated from glacier ice.</title>
        <authorList>
            <person name="Liu Q."/>
            <person name="Xin Y.-H."/>
        </authorList>
    </citation>
    <scope>NUCLEOTIDE SEQUENCE [LARGE SCALE GENOMIC DNA]</scope>
    <source>
        <strain evidence="5 6">ZT4R6</strain>
    </source>
</reference>
<feature type="signal peptide" evidence="2">
    <location>
        <begin position="1"/>
        <end position="19"/>
    </location>
</feature>
<evidence type="ECO:0000259" key="4">
    <source>
        <dbReference type="Pfam" id="PF19081"/>
    </source>
</evidence>
<evidence type="ECO:0000259" key="3">
    <source>
        <dbReference type="Pfam" id="PF18962"/>
    </source>
</evidence>
<dbReference type="InterPro" id="IPR044023">
    <property type="entry name" value="Ig_7"/>
</dbReference>
<feature type="chain" id="PRO_5021862330" evidence="2">
    <location>
        <begin position="20"/>
        <end position="694"/>
    </location>
</feature>
<protein>
    <submittedName>
        <fullName evidence="5">T9SS type A sorting domain-containing protein</fullName>
    </submittedName>
</protein>
<evidence type="ECO:0000256" key="2">
    <source>
        <dbReference type="SAM" id="SignalP"/>
    </source>
</evidence>